<dbReference type="EMBL" id="JAWLIP010000010">
    <property type="protein sequence ID" value="MDV6228506.1"/>
    <property type="molecule type" value="Genomic_DNA"/>
</dbReference>
<feature type="compositionally biased region" description="Low complexity" evidence="1">
    <location>
        <begin position="156"/>
        <end position="167"/>
    </location>
</feature>
<sequence>MKAGIVISAGMHAALLGFGLVSLSAPRAYEVADVESLPVDIIPIESMTQVQEGDKKAELSEKPAPTPTKRPDPVENAQNTGDNDVDLKTPPTPEPSKREVQKTAEPPPAPKPTPKPEPKPEPEPKQAEAEPTPVPATEVRPEPQPKQDVQPDPAPEETVVAEAPEAESVSLPNSAPVPQSRPQPPKASTAKAPDRKDAEKPAQKTAAKQKSEKSDELFDEVAALLNKDKASGGGAKRSQEQASLGGSRNTPGEKLSQSEMDALRGQIQRCWNVPAGALEADNLKVSIQMNLDASGNIEGSPRIISGGSGSMVERAAAESARRAVLQCAPYNLPAAKYDTWSEVIVHFDPSDMF</sequence>
<dbReference type="Proteomes" id="UP001185659">
    <property type="component" value="Unassembled WGS sequence"/>
</dbReference>
<comment type="caution">
    <text evidence="2">The sequence shown here is derived from an EMBL/GenBank/DDBJ whole genome shotgun (WGS) entry which is preliminary data.</text>
</comment>
<evidence type="ECO:0000313" key="3">
    <source>
        <dbReference type="Proteomes" id="UP001185659"/>
    </source>
</evidence>
<evidence type="ECO:0000313" key="2">
    <source>
        <dbReference type="EMBL" id="MDV6228506.1"/>
    </source>
</evidence>
<feature type="compositionally biased region" description="Basic and acidic residues" evidence="1">
    <location>
        <begin position="192"/>
        <end position="202"/>
    </location>
</feature>
<keyword evidence="3" id="KW-1185">Reference proteome</keyword>
<accession>A0ABU4AQI8</accession>
<dbReference type="SUPFAM" id="SSF74653">
    <property type="entry name" value="TolA/TonB C-terminal domain"/>
    <property type="match status" value="1"/>
</dbReference>
<dbReference type="Gene3D" id="3.30.1150.10">
    <property type="match status" value="1"/>
</dbReference>
<proteinExistence type="predicted"/>
<gene>
    <name evidence="2" type="ORF">R2G56_19630</name>
</gene>
<feature type="region of interest" description="Disordered" evidence="1">
    <location>
        <begin position="48"/>
        <end position="258"/>
    </location>
</feature>
<evidence type="ECO:0000256" key="1">
    <source>
        <dbReference type="SAM" id="MobiDB-lite"/>
    </source>
</evidence>
<feature type="compositionally biased region" description="Polar residues" evidence="1">
    <location>
        <begin position="240"/>
        <end position="258"/>
    </location>
</feature>
<protein>
    <recommendedName>
        <fullName evidence="4">Cell division and transport-associated protein TolA</fullName>
    </recommendedName>
</protein>
<name>A0ABU4AQI8_9HYPH</name>
<feature type="compositionally biased region" description="Basic and acidic residues" evidence="1">
    <location>
        <begin position="52"/>
        <end position="61"/>
    </location>
</feature>
<reference evidence="2 3" key="1">
    <citation type="submission" date="2023-10" db="EMBL/GenBank/DDBJ databases">
        <authorList>
            <person name="Venkata Ramana C."/>
            <person name="Sasikala C."/>
            <person name="Dhurka M."/>
        </authorList>
    </citation>
    <scope>NUCLEOTIDE SEQUENCE [LARGE SCALE GENOMIC DNA]</scope>
    <source>
        <strain evidence="2 3">KCTC 32151</strain>
    </source>
</reference>
<organism evidence="2 3">
    <name type="scientific">Nitratireductor aquimarinus</name>
    <dbReference type="NCBI Taxonomy" id="889300"/>
    <lineage>
        <taxon>Bacteria</taxon>
        <taxon>Pseudomonadati</taxon>
        <taxon>Pseudomonadota</taxon>
        <taxon>Alphaproteobacteria</taxon>
        <taxon>Hyphomicrobiales</taxon>
        <taxon>Phyllobacteriaceae</taxon>
        <taxon>Nitratireductor</taxon>
    </lineage>
</organism>
<feature type="compositionally biased region" description="Basic and acidic residues" evidence="1">
    <location>
        <begin position="114"/>
        <end position="128"/>
    </location>
</feature>
<evidence type="ECO:0008006" key="4">
    <source>
        <dbReference type="Google" id="ProtNLM"/>
    </source>
</evidence>
<dbReference type="RefSeq" id="WP_113153231.1">
    <property type="nucleotide sequence ID" value="NZ_JAEKJX010000006.1"/>
</dbReference>